<dbReference type="AlphaFoldDB" id="A0A930B698"/>
<accession>A0A930B698</accession>
<evidence type="ECO:0000313" key="3">
    <source>
        <dbReference type="Proteomes" id="UP000757890"/>
    </source>
</evidence>
<gene>
    <name evidence="2" type="ORF">HXL70_02075</name>
</gene>
<organism evidence="2 3">
    <name type="scientific">Dialister invisus</name>
    <dbReference type="NCBI Taxonomy" id="218538"/>
    <lineage>
        <taxon>Bacteria</taxon>
        <taxon>Bacillati</taxon>
        <taxon>Bacillota</taxon>
        <taxon>Negativicutes</taxon>
        <taxon>Veillonellales</taxon>
        <taxon>Veillonellaceae</taxon>
        <taxon>Dialister</taxon>
    </lineage>
</organism>
<proteinExistence type="predicted"/>
<evidence type="ECO:0008006" key="4">
    <source>
        <dbReference type="Google" id="ProtNLM"/>
    </source>
</evidence>
<comment type="caution">
    <text evidence="2">The sequence shown here is derived from an EMBL/GenBank/DDBJ whole genome shotgun (WGS) entry which is preliminary data.</text>
</comment>
<keyword evidence="1" id="KW-0732">Signal</keyword>
<protein>
    <recommendedName>
        <fullName evidence="4">Carboxypeptidase regulatory-like domain-containing protein</fullName>
    </recommendedName>
</protein>
<feature type="chain" id="PRO_5037526865" description="Carboxypeptidase regulatory-like domain-containing protein" evidence="1">
    <location>
        <begin position="24"/>
        <end position="190"/>
    </location>
</feature>
<evidence type="ECO:0000256" key="1">
    <source>
        <dbReference type="SAM" id="SignalP"/>
    </source>
</evidence>
<dbReference type="EMBL" id="JABZMK010000003">
    <property type="protein sequence ID" value="MBF1128816.1"/>
    <property type="molecule type" value="Genomic_DNA"/>
</dbReference>
<name>A0A930B698_9FIRM</name>
<reference evidence="2" key="1">
    <citation type="submission" date="2020-04" db="EMBL/GenBank/DDBJ databases">
        <title>Deep metagenomics examines the oral microbiome during advanced dental caries in children, revealing novel taxa and co-occurrences with host molecules.</title>
        <authorList>
            <person name="Baker J.L."/>
            <person name="Morton J.T."/>
            <person name="Dinis M."/>
            <person name="Alvarez R."/>
            <person name="Tran N.C."/>
            <person name="Knight R."/>
            <person name="Edlund A."/>
        </authorList>
    </citation>
    <scope>NUCLEOTIDE SEQUENCE</scope>
    <source>
        <strain evidence="2">JCVI_32_bin.14</strain>
    </source>
</reference>
<sequence length="190" mass="20690">MKRKGVLTLVLAALVLGTMSVEAGFNLGSLKLPQINLPGEEAGDSKQGASVRKDSKVFTFKGHIFVKGQDGERKPLEGVILYGPAVGAYTDNYDGIELKSVDGHTLSIEGGDAVEVARTDARGYFEVTVDFSKGLYYDIIFSKEGYGAGYFSRLTMPDLGNIMDIERGEDLRYTLRPGKGKFVPHRMGRS</sequence>
<feature type="signal peptide" evidence="1">
    <location>
        <begin position="1"/>
        <end position="23"/>
    </location>
</feature>
<dbReference type="Proteomes" id="UP000757890">
    <property type="component" value="Unassembled WGS sequence"/>
</dbReference>
<evidence type="ECO:0000313" key="2">
    <source>
        <dbReference type="EMBL" id="MBF1128816.1"/>
    </source>
</evidence>